<evidence type="ECO:0000256" key="2">
    <source>
        <dbReference type="SAM" id="Phobius"/>
    </source>
</evidence>
<protein>
    <submittedName>
        <fullName evidence="4">Serpentine receptor class gamma</fullName>
    </submittedName>
</protein>
<keyword evidence="3" id="KW-1185">Reference proteome</keyword>
<proteinExistence type="predicted"/>
<evidence type="ECO:0000313" key="3">
    <source>
        <dbReference type="Proteomes" id="UP000095282"/>
    </source>
</evidence>
<organism evidence="3 4">
    <name type="scientific">Caenorhabditis tropicalis</name>
    <dbReference type="NCBI Taxonomy" id="1561998"/>
    <lineage>
        <taxon>Eukaryota</taxon>
        <taxon>Metazoa</taxon>
        <taxon>Ecdysozoa</taxon>
        <taxon>Nematoda</taxon>
        <taxon>Chromadorea</taxon>
        <taxon>Rhabditida</taxon>
        <taxon>Rhabditina</taxon>
        <taxon>Rhabditomorpha</taxon>
        <taxon>Rhabditoidea</taxon>
        <taxon>Rhabditidae</taxon>
        <taxon>Peloderinae</taxon>
        <taxon>Caenorhabditis</taxon>
    </lineage>
</organism>
<dbReference type="AlphaFoldDB" id="A0A1I7TU73"/>
<feature type="transmembrane region" description="Helical" evidence="2">
    <location>
        <begin position="20"/>
        <end position="37"/>
    </location>
</feature>
<keyword evidence="2" id="KW-0812">Transmembrane</keyword>
<keyword evidence="2" id="KW-0472">Membrane</keyword>
<reference evidence="4" key="1">
    <citation type="submission" date="2016-11" db="UniProtKB">
        <authorList>
            <consortium name="WormBaseParasite"/>
        </authorList>
    </citation>
    <scope>IDENTIFICATION</scope>
</reference>
<dbReference type="WBParaSite" id="Csp11.Scaffold629.g11824.t1">
    <property type="protein sequence ID" value="Csp11.Scaffold629.g11824.t1"/>
    <property type="gene ID" value="Csp11.Scaffold629.g11824"/>
</dbReference>
<sequence>MRRSVNNTICLVSPHPLFHSFPIDAFLLIPLPILHIIQKKSTRSGRRTVPNSEASSSCPRRNTEEL</sequence>
<keyword evidence="2" id="KW-1133">Transmembrane helix</keyword>
<evidence type="ECO:0000313" key="4">
    <source>
        <dbReference type="WBParaSite" id="Csp11.Scaffold629.g11824.t1"/>
    </source>
</evidence>
<accession>A0A1I7TU73</accession>
<dbReference type="Proteomes" id="UP000095282">
    <property type="component" value="Unplaced"/>
</dbReference>
<feature type="region of interest" description="Disordered" evidence="1">
    <location>
        <begin position="40"/>
        <end position="66"/>
    </location>
</feature>
<evidence type="ECO:0000256" key="1">
    <source>
        <dbReference type="SAM" id="MobiDB-lite"/>
    </source>
</evidence>
<feature type="compositionally biased region" description="Polar residues" evidence="1">
    <location>
        <begin position="49"/>
        <end position="60"/>
    </location>
</feature>
<name>A0A1I7TU73_9PELO</name>